<dbReference type="Pfam" id="PF07730">
    <property type="entry name" value="HisKA_3"/>
    <property type="match status" value="1"/>
</dbReference>
<keyword evidence="12" id="KW-1185">Reference proteome</keyword>
<protein>
    <recommendedName>
        <fullName evidence="2">histidine kinase</fullName>
        <ecNumber evidence="2">2.7.13.3</ecNumber>
    </recommendedName>
</protein>
<dbReference type="Proteomes" id="UP000184452">
    <property type="component" value="Unassembled WGS sequence"/>
</dbReference>
<dbReference type="STRING" id="758803.SAMN05421803_112124"/>
<accession>A0A1M6NV94</accession>
<gene>
    <name evidence="11" type="ORF">SAMN05421803_112124</name>
</gene>
<evidence type="ECO:0000256" key="2">
    <source>
        <dbReference type="ARBA" id="ARBA00012438"/>
    </source>
</evidence>
<feature type="transmembrane region" description="Helical" evidence="9">
    <location>
        <begin position="18"/>
        <end position="37"/>
    </location>
</feature>
<keyword evidence="7" id="KW-0067">ATP-binding</keyword>
<dbReference type="Gene3D" id="3.30.565.10">
    <property type="entry name" value="Histidine kinase-like ATPase, C-terminal domain"/>
    <property type="match status" value="1"/>
</dbReference>
<dbReference type="PANTHER" id="PTHR24421:SF10">
    <property type="entry name" value="NITRATE_NITRITE SENSOR PROTEIN NARQ"/>
    <property type="match status" value="1"/>
</dbReference>
<dbReference type="Gene3D" id="1.20.5.1930">
    <property type="match status" value="1"/>
</dbReference>
<feature type="transmembrane region" description="Helical" evidence="9">
    <location>
        <begin position="57"/>
        <end position="74"/>
    </location>
</feature>
<dbReference type="GO" id="GO:0000155">
    <property type="term" value="F:phosphorelay sensor kinase activity"/>
    <property type="evidence" value="ECO:0007669"/>
    <property type="project" value="InterPro"/>
</dbReference>
<keyword evidence="9" id="KW-0472">Membrane</keyword>
<dbReference type="Pfam" id="PF02518">
    <property type="entry name" value="HATPase_c"/>
    <property type="match status" value="1"/>
</dbReference>
<sequence>MGLNRIVEALSGPPGERILWGGAALAFALAVAGDLLTVRSGRAAAAWPGPPHGPWDWLPAASGAAAGALVLLALHPRARTAATGAAALAAPLVVAASSLALWPLPKGIFGYPVAVSEACALALALAVTALRCDARWIGAVSAAAFLAAASDPLREGVGQSLTPALLLLAVGLAPGFYLRWRRHQREYHVERARAQERLAVARDLHDVVAHEVTGIVVQAQALRRIADTRPEAAVRALPEIEAAGARALEAMRSLVSRLREPDEAPPESDAREGLARLAGASGGLEVAVRVEGSLSGLAPEVGTALVRIAQEAVTNARRHARGATRVSVEVESAAGEGVRMSVLDDGRGSAGSGGYGLVGMEERARLLGGELAAGPGADGWEVRVRLPEKPCGQPPGRPRTGHS</sequence>
<dbReference type="SUPFAM" id="SSF55874">
    <property type="entry name" value="ATPase domain of HSP90 chaperone/DNA topoisomerase II/histidine kinase"/>
    <property type="match status" value="1"/>
</dbReference>
<dbReference type="OrthoDB" id="227596at2"/>
<keyword evidence="4" id="KW-0808">Transferase</keyword>
<keyword evidence="5" id="KW-0547">Nucleotide-binding</keyword>
<keyword evidence="6 11" id="KW-0418">Kinase</keyword>
<name>A0A1M6NV94_9ACTN</name>
<evidence type="ECO:0000256" key="1">
    <source>
        <dbReference type="ARBA" id="ARBA00000085"/>
    </source>
</evidence>
<keyword evidence="9" id="KW-0812">Transmembrane</keyword>
<evidence type="ECO:0000313" key="11">
    <source>
        <dbReference type="EMBL" id="SHJ99679.1"/>
    </source>
</evidence>
<evidence type="ECO:0000256" key="4">
    <source>
        <dbReference type="ARBA" id="ARBA00022679"/>
    </source>
</evidence>
<feature type="domain" description="Histidine kinase/HSP90-like ATPase" evidence="10">
    <location>
        <begin position="300"/>
        <end position="390"/>
    </location>
</feature>
<dbReference type="GO" id="GO:0046983">
    <property type="term" value="F:protein dimerization activity"/>
    <property type="evidence" value="ECO:0007669"/>
    <property type="project" value="InterPro"/>
</dbReference>
<dbReference type="EMBL" id="FQZK01000012">
    <property type="protein sequence ID" value="SHJ99679.1"/>
    <property type="molecule type" value="Genomic_DNA"/>
</dbReference>
<dbReference type="RefSeq" id="WP_073380803.1">
    <property type="nucleotide sequence ID" value="NZ_FQZK01000012.1"/>
</dbReference>
<dbReference type="InterPro" id="IPR036890">
    <property type="entry name" value="HATPase_C_sf"/>
</dbReference>
<dbReference type="GO" id="GO:0016020">
    <property type="term" value="C:membrane"/>
    <property type="evidence" value="ECO:0007669"/>
    <property type="project" value="InterPro"/>
</dbReference>
<feature type="transmembrane region" description="Helical" evidence="9">
    <location>
        <begin position="156"/>
        <end position="178"/>
    </location>
</feature>
<evidence type="ECO:0000313" key="12">
    <source>
        <dbReference type="Proteomes" id="UP000184452"/>
    </source>
</evidence>
<dbReference type="InterPro" id="IPR050482">
    <property type="entry name" value="Sensor_HK_TwoCompSys"/>
</dbReference>
<dbReference type="PANTHER" id="PTHR24421">
    <property type="entry name" value="NITRATE/NITRITE SENSOR PROTEIN NARX-RELATED"/>
    <property type="match status" value="1"/>
</dbReference>
<dbReference type="EC" id="2.7.13.3" evidence="2"/>
<dbReference type="GO" id="GO:0005524">
    <property type="term" value="F:ATP binding"/>
    <property type="evidence" value="ECO:0007669"/>
    <property type="project" value="UniProtKB-KW"/>
</dbReference>
<keyword evidence="8" id="KW-0902">Two-component regulatory system</keyword>
<evidence type="ECO:0000259" key="10">
    <source>
        <dbReference type="SMART" id="SM00387"/>
    </source>
</evidence>
<dbReference type="InterPro" id="IPR003594">
    <property type="entry name" value="HATPase_dom"/>
</dbReference>
<dbReference type="SMART" id="SM00387">
    <property type="entry name" value="HATPase_c"/>
    <property type="match status" value="1"/>
</dbReference>
<comment type="catalytic activity">
    <reaction evidence="1">
        <text>ATP + protein L-histidine = ADP + protein N-phospho-L-histidine.</text>
        <dbReference type="EC" id="2.7.13.3"/>
    </reaction>
</comment>
<reference evidence="11 12" key="1">
    <citation type="submission" date="2016-11" db="EMBL/GenBank/DDBJ databases">
        <authorList>
            <person name="Jaros S."/>
            <person name="Januszkiewicz K."/>
            <person name="Wedrychowicz H."/>
        </authorList>
    </citation>
    <scope>NUCLEOTIDE SEQUENCE [LARGE SCALE GENOMIC DNA]</scope>
    <source>
        <strain evidence="11 12">CGMCC 4.5723</strain>
    </source>
</reference>
<organism evidence="11 12">
    <name type="scientific">Nocardiopsis flavescens</name>
    <dbReference type="NCBI Taxonomy" id="758803"/>
    <lineage>
        <taxon>Bacteria</taxon>
        <taxon>Bacillati</taxon>
        <taxon>Actinomycetota</taxon>
        <taxon>Actinomycetes</taxon>
        <taxon>Streptosporangiales</taxon>
        <taxon>Nocardiopsidaceae</taxon>
        <taxon>Nocardiopsis</taxon>
    </lineage>
</organism>
<evidence type="ECO:0000256" key="7">
    <source>
        <dbReference type="ARBA" id="ARBA00022840"/>
    </source>
</evidence>
<evidence type="ECO:0000256" key="5">
    <source>
        <dbReference type="ARBA" id="ARBA00022741"/>
    </source>
</evidence>
<keyword evidence="9" id="KW-1133">Transmembrane helix</keyword>
<proteinExistence type="predicted"/>
<evidence type="ECO:0000256" key="9">
    <source>
        <dbReference type="SAM" id="Phobius"/>
    </source>
</evidence>
<dbReference type="CDD" id="cd16917">
    <property type="entry name" value="HATPase_UhpB-NarQ-NarX-like"/>
    <property type="match status" value="1"/>
</dbReference>
<evidence type="ECO:0000256" key="3">
    <source>
        <dbReference type="ARBA" id="ARBA00022553"/>
    </source>
</evidence>
<dbReference type="AlphaFoldDB" id="A0A1M6NV94"/>
<evidence type="ECO:0000256" key="6">
    <source>
        <dbReference type="ARBA" id="ARBA00022777"/>
    </source>
</evidence>
<evidence type="ECO:0000256" key="8">
    <source>
        <dbReference type="ARBA" id="ARBA00023012"/>
    </source>
</evidence>
<dbReference type="InterPro" id="IPR011712">
    <property type="entry name" value="Sig_transdc_His_kin_sub3_dim/P"/>
</dbReference>
<keyword evidence="3" id="KW-0597">Phosphoprotein</keyword>
<feature type="transmembrane region" description="Helical" evidence="9">
    <location>
        <begin position="81"/>
        <end position="102"/>
    </location>
</feature>